<evidence type="ECO:0000259" key="6">
    <source>
        <dbReference type="PROSITE" id="PS50110"/>
    </source>
</evidence>
<dbReference type="InterPro" id="IPR011006">
    <property type="entry name" value="CheY-like_superfamily"/>
</dbReference>
<dbReference type="InterPro" id="IPR036890">
    <property type="entry name" value="HATPase_C_sf"/>
</dbReference>
<dbReference type="CDD" id="cd16922">
    <property type="entry name" value="HATPase_EvgS-ArcB-TorS-like"/>
    <property type="match status" value="1"/>
</dbReference>
<dbReference type="Pfam" id="PF02518">
    <property type="entry name" value="HATPase_c"/>
    <property type="match status" value="1"/>
</dbReference>
<evidence type="ECO:0000259" key="5">
    <source>
        <dbReference type="PROSITE" id="PS50109"/>
    </source>
</evidence>
<dbReference type="SMART" id="SM00091">
    <property type="entry name" value="PAS"/>
    <property type="match status" value="2"/>
</dbReference>
<proteinExistence type="predicted"/>
<dbReference type="CDD" id="cd00082">
    <property type="entry name" value="HisKA"/>
    <property type="match status" value="1"/>
</dbReference>
<dbReference type="PROSITE" id="PS50113">
    <property type="entry name" value="PAC"/>
    <property type="match status" value="1"/>
</dbReference>
<dbReference type="InterPro" id="IPR013656">
    <property type="entry name" value="PAS_4"/>
</dbReference>
<dbReference type="SMART" id="SM00387">
    <property type="entry name" value="HATPase_c"/>
    <property type="match status" value="1"/>
</dbReference>
<dbReference type="Pfam" id="PF00072">
    <property type="entry name" value="Response_reg"/>
    <property type="match status" value="1"/>
</dbReference>
<dbReference type="InterPro" id="IPR004358">
    <property type="entry name" value="Sig_transdc_His_kin-like_C"/>
</dbReference>
<dbReference type="Pfam" id="PF08448">
    <property type="entry name" value="PAS_4"/>
    <property type="match status" value="2"/>
</dbReference>
<keyword evidence="3 4" id="KW-0597">Phosphoprotein</keyword>
<dbReference type="Gene3D" id="3.40.50.2300">
    <property type="match status" value="1"/>
</dbReference>
<feature type="domain" description="PAC" evidence="8">
    <location>
        <begin position="125"/>
        <end position="177"/>
    </location>
</feature>
<dbReference type="InterPro" id="IPR003594">
    <property type="entry name" value="HATPase_dom"/>
</dbReference>
<name>S7UT60_9BACT</name>
<keyword evidence="9" id="KW-0808">Transferase</keyword>
<dbReference type="InterPro" id="IPR036097">
    <property type="entry name" value="HisK_dim/P_sf"/>
</dbReference>
<dbReference type="PANTHER" id="PTHR45339:SF5">
    <property type="entry name" value="HISTIDINE KINASE"/>
    <property type="match status" value="1"/>
</dbReference>
<protein>
    <recommendedName>
        <fullName evidence="2">histidine kinase</fullName>
        <ecNumber evidence="2">2.7.13.3</ecNumber>
    </recommendedName>
</protein>
<organism evidence="9 10">
    <name type="scientific">Alkalidesulfovibrio alkalitolerans DSM 16529</name>
    <dbReference type="NCBI Taxonomy" id="1121439"/>
    <lineage>
        <taxon>Bacteria</taxon>
        <taxon>Pseudomonadati</taxon>
        <taxon>Thermodesulfobacteriota</taxon>
        <taxon>Desulfovibrionia</taxon>
        <taxon>Desulfovibrionales</taxon>
        <taxon>Desulfovibrionaceae</taxon>
        <taxon>Alkalidesulfovibrio</taxon>
    </lineage>
</organism>
<dbReference type="FunFam" id="3.30.565.10:FF:000010">
    <property type="entry name" value="Sensor histidine kinase RcsC"/>
    <property type="match status" value="1"/>
</dbReference>
<dbReference type="InterPro" id="IPR000014">
    <property type="entry name" value="PAS"/>
</dbReference>
<dbReference type="SMART" id="SM00448">
    <property type="entry name" value="REC"/>
    <property type="match status" value="1"/>
</dbReference>
<accession>S7UT60</accession>
<feature type="domain" description="Histidine kinase" evidence="5">
    <location>
        <begin position="315"/>
        <end position="546"/>
    </location>
</feature>
<dbReference type="InterPro" id="IPR000700">
    <property type="entry name" value="PAS-assoc_C"/>
</dbReference>
<dbReference type="SUPFAM" id="SSF55874">
    <property type="entry name" value="ATPase domain of HSP90 chaperone/DNA topoisomerase II/histidine kinase"/>
    <property type="match status" value="1"/>
</dbReference>
<gene>
    <name evidence="9" type="ORF">dsat_2209</name>
</gene>
<feature type="domain" description="Response regulatory" evidence="6">
    <location>
        <begin position="570"/>
        <end position="699"/>
    </location>
</feature>
<dbReference type="CDD" id="cd17546">
    <property type="entry name" value="REC_hyHK_CKI1_RcsC-like"/>
    <property type="match status" value="1"/>
</dbReference>
<dbReference type="InterPro" id="IPR003661">
    <property type="entry name" value="HisK_dim/P_dom"/>
</dbReference>
<dbReference type="PRINTS" id="PR00344">
    <property type="entry name" value="BCTRLSENSOR"/>
</dbReference>
<evidence type="ECO:0000259" key="8">
    <source>
        <dbReference type="PROSITE" id="PS50113"/>
    </source>
</evidence>
<dbReference type="Gene3D" id="3.30.565.10">
    <property type="entry name" value="Histidine kinase-like ATPase, C-terminal domain"/>
    <property type="match status" value="1"/>
</dbReference>
<evidence type="ECO:0000256" key="4">
    <source>
        <dbReference type="PROSITE-ProRule" id="PRU00169"/>
    </source>
</evidence>
<evidence type="ECO:0000313" key="10">
    <source>
        <dbReference type="Proteomes" id="UP000014975"/>
    </source>
</evidence>
<dbReference type="PANTHER" id="PTHR45339">
    <property type="entry name" value="HYBRID SIGNAL TRANSDUCTION HISTIDINE KINASE J"/>
    <property type="match status" value="1"/>
</dbReference>
<dbReference type="PROSITE" id="PS50112">
    <property type="entry name" value="PAS"/>
    <property type="match status" value="2"/>
</dbReference>
<dbReference type="PATRIC" id="fig|1121439.3.peg.599"/>
<comment type="caution">
    <text evidence="9">The sequence shown here is derived from an EMBL/GenBank/DDBJ whole genome shotgun (WGS) entry which is preliminary data.</text>
</comment>
<dbReference type="CDD" id="cd00130">
    <property type="entry name" value="PAS"/>
    <property type="match status" value="2"/>
</dbReference>
<feature type="modified residue" description="4-aspartylphosphate" evidence="4">
    <location>
        <position position="629"/>
    </location>
</feature>
<dbReference type="SMART" id="SM00388">
    <property type="entry name" value="HisKA"/>
    <property type="match status" value="1"/>
</dbReference>
<evidence type="ECO:0000256" key="2">
    <source>
        <dbReference type="ARBA" id="ARBA00012438"/>
    </source>
</evidence>
<dbReference type="Gene3D" id="3.30.450.20">
    <property type="entry name" value="PAS domain"/>
    <property type="match status" value="2"/>
</dbReference>
<dbReference type="SUPFAM" id="SSF52172">
    <property type="entry name" value="CheY-like"/>
    <property type="match status" value="1"/>
</dbReference>
<dbReference type="STRING" id="1121439.dsat_2209"/>
<evidence type="ECO:0000256" key="1">
    <source>
        <dbReference type="ARBA" id="ARBA00000085"/>
    </source>
</evidence>
<dbReference type="PROSITE" id="PS50109">
    <property type="entry name" value="HIS_KIN"/>
    <property type="match status" value="1"/>
</dbReference>
<evidence type="ECO:0000313" key="9">
    <source>
        <dbReference type="EMBL" id="EPR35508.1"/>
    </source>
</evidence>
<evidence type="ECO:0000259" key="7">
    <source>
        <dbReference type="PROSITE" id="PS50112"/>
    </source>
</evidence>
<dbReference type="Gene3D" id="1.10.287.130">
    <property type="match status" value="1"/>
</dbReference>
<dbReference type="PROSITE" id="PS50110">
    <property type="entry name" value="RESPONSE_REGULATORY"/>
    <property type="match status" value="1"/>
</dbReference>
<dbReference type="SUPFAM" id="SSF55785">
    <property type="entry name" value="PYP-like sensor domain (PAS domain)"/>
    <property type="match status" value="2"/>
</dbReference>
<dbReference type="GO" id="GO:0000155">
    <property type="term" value="F:phosphorelay sensor kinase activity"/>
    <property type="evidence" value="ECO:0007669"/>
    <property type="project" value="InterPro"/>
</dbReference>
<evidence type="ECO:0000256" key="3">
    <source>
        <dbReference type="ARBA" id="ARBA00022553"/>
    </source>
</evidence>
<dbReference type="InterPro" id="IPR035965">
    <property type="entry name" value="PAS-like_dom_sf"/>
</dbReference>
<keyword evidence="9" id="KW-0418">Kinase</keyword>
<reference evidence="9 10" key="1">
    <citation type="journal article" date="2013" name="Genome Announc.">
        <title>Draft genome sequences for three mercury-methylating, sulfate-reducing bacteria.</title>
        <authorList>
            <person name="Brown S.D."/>
            <person name="Hurt R.A.Jr."/>
            <person name="Gilmour C.C."/>
            <person name="Elias D.A."/>
        </authorList>
    </citation>
    <scope>NUCLEOTIDE SEQUENCE [LARGE SCALE GENOMIC DNA]</scope>
    <source>
        <strain evidence="9 10">DSM 16529</strain>
    </source>
</reference>
<dbReference type="InterPro" id="IPR001789">
    <property type="entry name" value="Sig_transdc_resp-reg_receiver"/>
</dbReference>
<dbReference type="SUPFAM" id="SSF47384">
    <property type="entry name" value="Homodimeric domain of signal transducing histidine kinase"/>
    <property type="match status" value="1"/>
</dbReference>
<dbReference type="NCBIfam" id="TIGR00229">
    <property type="entry name" value="sensory_box"/>
    <property type="match status" value="2"/>
</dbReference>
<feature type="domain" description="PAS" evidence="7">
    <location>
        <begin position="178"/>
        <end position="248"/>
    </location>
</feature>
<keyword evidence="10" id="KW-1185">Reference proteome</keyword>
<dbReference type="Pfam" id="PF00512">
    <property type="entry name" value="HisKA"/>
    <property type="match status" value="1"/>
</dbReference>
<sequence length="707" mass="77582">MSWRRNGDTMDAAHERLMRDNAELRARLNSLTDELAAAKAPRQGERDAEGGIMDRFRATLRASGDMMAFVDQDYVFQAVNDVYLKAYGRSRDEIVGRTIGELLGEAAFDDVVKACLDRCLRGEEVHDEAWFRHPAFGRTYRAVTYRPVLEEDGSVGGCIVTSRDITERKLALDALTESERRYRMLFERGAEGVMLMDREMRIHEANPRALELLAFSFSDLVGRRYHDLLHPEDIRAVPVRLDAVLSGETVRIERRLKRGTGDYMPADVSATLIGESIVQLMFVDMSERKRMEDALVRARAAAEEASRVKSDFLARISHEVRTPIAGILAMTEMAAKTTDATERARYFEMLRQSGRVLLELVDDILDLSKIEAGRLELAPRVFEVRDAILEQTAPFQHLALEKGLSLAVEIGCDVPEWGRADPARLGQIVRNLLSNAIKFTEHGGVTVSVDARPASEGRGPFEPIGHCGHILHVTVRDTGIGIPDDKQHLLYKSFSQLAPALSSVRGGTGLGLAISKQLAEKMGGNLWLESRRGEGSAFHFTILLCPAARPDDAAASAAAPVRLGDLQPLRMLLVEDNELVRIYMEDMLTEAGHCCVLATDGDRMAEACASCGLPPKDGSGSLFDVVLMDVNMPGMDGLAATRLIREAGIPGLSRDIPVIAFTAYAMQGDRDRFLAAGMNAHLPKPVSSGDLARVLAEVIGCGTGISS</sequence>
<dbReference type="eggNOG" id="COG5002">
    <property type="taxonomic scope" value="Bacteria"/>
</dbReference>
<feature type="domain" description="PAS" evidence="7">
    <location>
        <begin position="52"/>
        <end position="123"/>
    </location>
</feature>
<dbReference type="InterPro" id="IPR005467">
    <property type="entry name" value="His_kinase_dom"/>
</dbReference>
<dbReference type="EC" id="2.7.13.3" evidence="2"/>
<dbReference type="Proteomes" id="UP000014975">
    <property type="component" value="Unassembled WGS sequence"/>
</dbReference>
<dbReference type="AlphaFoldDB" id="S7UT60"/>
<comment type="catalytic activity">
    <reaction evidence="1">
        <text>ATP + protein L-histidine = ADP + protein N-phospho-L-histidine.</text>
        <dbReference type="EC" id="2.7.13.3"/>
    </reaction>
</comment>
<dbReference type="EMBL" id="ATHI01000004">
    <property type="protein sequence ID" value="EPR35508.1"/>
    <property type="molecule type" value="Genomic_DNA"/>
</dbReference>